<keyword evidence="5" id="KW-0325">Glycoprotein</keyword>
<sequence length="123" mass="14051">MENGNYKVTGDHFGARVMYSCDDGYWMSGPKERACQGDGSWSERSPECRQKAMCGVPPQVPHARHNASEKVQEFDVDDVVQYTCFQGYDPHGYPGAKCLFFNGTTRWYGLDLKCIRKYKLTFT</sequence>
<keyword evidence="3" id="KW-0677">Repeat</keyword>
<feature type="domain" description="Sushi" evidence="7">
    <location>
        <begin position="52"/>
        <end position="116"/>
    </location>
</feature>
<dbReference type="SUPFAM" id="SSF57535">
    <property type="entry name" value="Complement control module/SCR domain"/>
    <property type="match status" value="2"/>
</dbReference>
<dbReference type="PANTHER" id="PTHR46393:SF7">
    <property type="entry name" value="COMPLEMENT C2"/>
    <property type="match status" value="1"/>
</dbReference>
<dbReference type="InterPro" id="IPR035976">
    <property type="entry name" value="Sushi/SCR/CCP_sf"/>
</dbReference>
<keyword evidence="4 6" id="KW-1015">Disulfide bond</keyword>
<keyword evidence="1 6" id="KW-0768">Sushi</keyword>
<dbReference type="InterPro" id="IPR000436">
    <property type="entry name" value="Sushi_SCR_CCP_dom"/>
</dbReference>
<dbReference type="Proteomes" id="UP000887116">
    <property type="component" value="Unassembled WGS sequence"/>
</dbReference>
<evidence type="ECO:0000256" key="4">
    <source>
        <dbReference type="ARBA" id="ARBA00023157"/>
    </source>
</evidence>
<evidence type="ECO:0000256" key="6">
    <source>
        <dbReference type="PROSITE-ProRule" id="PRU00302"/>
    </source>
</evidence>
<dbReference type="OrthoDB" id="6427285at2759"/>
<feature type="domain" description="Sushi" evidence="7">
    <location>
        <begin position="1"/>
        <end position="50"/>
    </location>
</feature>
<dbReference type="Pfam" id="PF00084">
    <property type="entry name" value="Sushi"/>
    <property type="match status" value="2"/>
</dbReference>
<keyword evidence="2" id="KW-0732">Signal</keyword>
<name>A0A8X6FEF4_TRICU</name>
<dbReference type="AlphaFoldDB" id="A0A8X6FEF4"/>
<dbReference type="SMART" id="SM00032">
    <property type="entry name" value="CCP"/>
    <property type="match status" value="2"/>
</dbReference>
<comment type="caution">
    <text evidence="8">The sequence shown here is derived from an EMBL/GenBank/DDBJ whole genome shotgun (WGS) entry which is preliminary data.</text>
</comment>
<dbReference type="PANTHER" id="PTHR46393">
    <property type="entry name" value="SUSHI DOMAIN-CONTAINING PROTEIN"/>
    <property type="match status" value="1"/>
</dbReference>
<dbReference type="PROSITE" id="PS50923">
    <property type="entry name" value="SUSHI"/>
    <property type="match status" value="2"/>
</dbReference>
<comment type="caution">
    <text evidence="6">Lacks conserved residue(s) required for the propagation of feature annotation.</text>
</comment>
<evidence type="ECO:0000256" key="2">
    <source>
        <dbReference type="ARBA" id="ARBA00022729"/>
    </source>
</evidence>
<proteinExistence type="predicted"/>
<evidence type="ECO:0000256" key="5">
    <source>
        <dbReference type="ARBA" id="ARBA00023180"/>
    </source>
</evidence>
<evidence type="ECO:0000256" key="3">
    <source>
        <dbReference type="ARBA" id="ARBA00022737"/>
    </source>
</evidence>
<keyword evidence="9" id="KW-1185">Reference proteome</keyword>
<evidence type="ECO:0000313" key="8">
    <source>
        <dbReference type="EMBL" id="GFQ77978.1"/>
    </source>
</evidence>
<feature type="disulfide bond" evidence="6">
    <location>
        <begin position="21"/>
        <end position="48"/>
    </location>
</feature>
<dbReference type="CDD" id="cd00033">
    <property type="entry name" value="CCP"/>
    <property type="match status" value="2"/>
</dbReference>
<evidence type="ECO:0000259" key="7">
    <source>
        <dbReference type="PROSITE" id="PS50923"/>
    </source>
</evidence>
<organism evidence="8 9">
    <name type="scientific">Trichonephila clavata</name>
    <name type="common">Joro spider</name>
    <name type="synonym">Nephila clavata</name>
    <dbReference type="NCBI Taxonomy" id="2740835"/>
    <lineage>
        <taxon>Eukaryota</taxon>
        <taxon>Metazoa</taxon>
        <taxon>Ecdysozoa</taxon>
        <taxon>Arthropoda</taxon>
        <taxon>Chelicerata</taxon>
        <taxon>Arachnida</taxon>
        <taxon>Araneae</taxon>
        <taxon>Araneomorphae</taxon>
        <taxon>Entelegynae</taxon>
        <taxon>Araneoidea</taxon>
        <taxon>Nephilidae</taxon>
        <taxon>Trichonephila</taxon>
    </lineage>
</organism>
<protein>
    <submittedName>
        <fullName evidence="8">Protein lev-9</fullName>
    </submittedName>
</protein>
<reference evidence="8" key="1">
    <citation type="submission" date="2020-07" db="EMBL/GenBank/DDBJ databases">
        <title>Multicomponent nature underlies the extraordinary mechanical properties of spider dragline silk.</title>
        <authorList>
            <person name="Kono N."/>
            <person name="Nakamura H."/>
            <person name="Mori M."/>
            <person name="Yoshida Y."/>
            <person name="Ohtoshi R."/>
            <person name="Malay A.D."/>
            <person name="Moran D.A.P."/>
            <person name="Tomita M."/>
            <person name="Numata K."/>
            <person name="Arakawa K."/>
        </authorList>
    </citation>
    <scope>NUCLEOTIDE SEQUENCE</scope>
</reference>
<dbReference type="EMBL" id="BMAO01021867">
    <property type="protein sequence ID" value="GFQ77978.1"/>
    <property type="molecule type" value="Genomic_DNA"/>
</dbReference>
<evidence type="ECO:0000256" key="1">
    <source>
        <dbReference type="ARBA" id="ARBA00022659"/>
    </source>
</evidence>
<evidence type="ECO:0000313" key="9">
    <source>
        <dbReference type="Proteomes" id="UP000887116"/>
    </source>
</evidence>
<gene>
    <name evidence="8" type="primary">lev-9_2</name>
    <name evidence="8" type="ORF">TNCT_249441</name>
</gene>
<accession>A0A8X6FEF4</accession>
<dbReference type="Gene3D" id="2.10.70.10">
    <property type="entry name" value="Complement Module, domain 1"/>
    <property type="match status" value="2"/>
</dbReference>